<organism evidence="1 2">
    <name type="scientific">Rhizobium straminoryzae</name>
    <dbReference type="NCBI Taxonomy" id="1387186"/>
    <lineage>
        <taxon>Bacteria</taxon>
        <taxon>Pseudomonadati</taxon>
        <taxon>Pseudomonadota</taxon>
        <taxon>Alphaproteobacteria</taxon>
        <taxon>Hyphomicrobiales</taxon>
        <taxon>Rhizobiaceae</taxon>
        <taxon>Rhizobium/Agrobacterium group</taxon>
        <taxon>Rhizobium</taxon>
    </lineage>
</organism>
<keyword evidence="2" id="KW-1185">Reference proteome</keyword>
<comment type="caution">
    <text evidence="1">The sequence shown here is derived from an EMBL/GenBank/DDBJ whole genome shotgun (WGS) entry which is preliminary data.</text>
</comment>
<proteinExistence type="predicted"/>
<accession>A0A549TD01</accession>
<dbReference type="RefSeq" id="WP_143124629.1">
    <property type="nucleotide sequence ID" value="NZ_VJMG01000017.1"/>
</dbReference>
<dbReference type="AlphaFoldDB" id="A0A549TD01"/>
<evidence type="ECO:0000313" key="2">
    <source>
        <dbReference type="Proteomes" id="UP000316801"/>
    </source>
</evidence>
<gene>
    <name evidence="1" type="ORF">FNA46_07820</name>
</gene>
<name>A0A549TD01_9HYPH</name>
<dbReference type="EMBL" id="VJMG01000017">
    <property type="protein sequence ID" value="TRL39833.1"/>
    <property type="molecule type" value="Genomic_DNA"/>
</dbReference>
<dbReference type="Proteomes" id="UP000316801">
    <property type="component" value="Unassembled WGS sequence"/>
</dbReference>
<evidence type="ECO:0000313" key="1">
    <source>
        <dbReference type="EMBL" id="TRL39833.1"/>
    </source>
</evidence>
<sequence>MQPQSFEEMISRAASGGHEWFDQVDAKLRSAIDVQQEKDAEDARAISGAWADFAATPAGRKALERLFDTTLRRTVFFVQLGLDAQSMATFGAFREGQNAVAYEIARQIGLGNAEAVTPRET</sequence>
<protein>
    <submittedName>
        <fullName evidence="1">Uncharacterized protein</fullName>
    </submittedName>
</protein>
<reference evidence="1 2" key="1">
    <citation type="submission" date="2019-07" db="EMBL/GenBank/DDBJ databases">
        <title>Ln-dependent methylotrophs.</title>
        <authorList>
            <person name="Tani A."/>
        </authorList>
    </citation>
    <scope>NUCLEOTIDE SEQUENCE [LARGE SCALE GENOMIC DNA]</scope>
    <source>
        <strain evidence="1 2">SM12</strain>
    </source>
</reference>